<organism evidence="9 10">
    <name type="scientific">Sclerotinia sclerotiorum (strain ATCC 18683 / 1980 / Ss-1)</name>
    <name type="common">White mold</name>
    <name type="synonym">Whetzelinia sclerotiorum</name>
    <dbReference type="NCBI Taxonomy" id="665079"/>
    <lineage>
        <taxon>Eukaryota</taxon>
        <taxon>Fungi</taxon>
        <taxon>Dikarya</taxon>
        <taxon>Ascomycota</taxon>
        <taxon>Pezizomycotina</taxon>
        <taxon>Leotiomycetes</taxon>
        <taxon>Helotiales</taxon>
        <taxon>Sclerotiniaceae</taxon>
        <taxon>Sclerotinia</taxon>
    </lineage>
</organism>
<dbReference type="KEGG" id="ssl:SS1G_12111"/>
<dbReference type="InterPro" id="IPR002328">
    <property type="entry name" value="ADH_Zn_CS"/>
</dbReference>
<dbReference type="SUPFAM" id="SSF50129">
    <property type="entry name" value="GroES-like"/>
    <property type="match status" value="1"/>
</dbReference>
<gene>
    <name evidence="9" type="ORF">sscle_05g040930</name>
</gene>
<dbReference type="PROSITE" id="PS00059">
    <property type="entry name" value="ADH_ZINC"/>
    <property type="match status" value="1"/>
</dbReference>
<dbReference type="GO" id="GO:0018455">
    <property type="term" value="F:alcohol dehydrogenase [NAD(P)+] activity"/>
    <property type="evidence" value="ECO:0007669"/>
    <property type="project" value="UniProtKB-ARBA"/>
</dbReference>
<comment type="cofactor">
    <cofactor evidence="1 7">
        <name>Zn(2+)</name>
        <dbReference type="ChEBI" id="CHEBI:29105"/>
    </cofactor>
</comment>
<evidence type="ECO:0000313" key="10">
    <source>
        <dbReference type="Proteomes" id="UP000177798"/>
    </source>
</evidence>
<keyword evidence="5" id="KW-0560">Oxidoreductase</keyword>
<dbReference type="InterPro" id="IPR013154">
    <property type="entry name" value="ADH-like_N"/>
</dbReference>
<dbReference type="Proteomes" id="UP000177798">
    <property type="component" value="Chromosome 5"/>
</dbReference>
<evidence type="ECO:0000256" key="5">
    <source>
        <dbReference type="ARBA" id="ARBA00023002"/>
    </source>
</evidence>
<evidence type="ECO:0000256" key="2">
    <source>
        <dbReference type="ARBA" id="ARBA00008072"/>
    </source>
</evidence>
<dbReference type="SMART" id="SM00829">
    <property type="entry name" value="PKS_ER"/>
    <property type="match status" value="1"/>
</dbReference>
<dbReference type="SUPFAM" id="SSF51735">
    <property type="entry name" value="NAD(P)-binding Rossmann-fold domains"/>
    <property type="match status" value="1"/>
</dbReference>
<feature type="domain" description="Enoyl reductase (ER)" evidence="8">
    <location>
        <begin position="17"/>
        <end position="336"/>
    </location>
</feature>
<dbReference type="PANTHER" id="PTHR42940:SF7">
    <property type="entry name" value="ALCOHOL DEHYDROGENASE-LIKE N-TERMINAL DOMAIN-CONTAINING PROTEIN"/>
    <property type="match status" value="1"/>
</dbReference>
<evidence type="ECO:0000259" key="8">
    <source>
        <dbReference type="SMART" id="SM00829"/>
    </source>
</evidence>
<evidence type="ECO:0000256" key="1">
    <source>
        <dbReference type="ARBA" id="ARBA00001947"/>
    </source>
</evidence>
<dbReference type="Pfam" id="PF00107">
    <property type="entry name" value="ADH_zinc_N"/>
    <property type="match status" value="1"/>
</dbReference>
<protein>
    <recommendedName>
        <fullName evidence="8">Enoyl reductase (ER) domain-containing protein</fullName>
    </recommendedName>
</protein>
<dbReference type="PANTHER" id="PTHR42940">
    <property type="entry name" value="ALCOHOL DEHYDROGENASE 1-RELATED"/>
    <property type="match status" value="1"/>
</dbReference>
<dbReference type="OrthoDB" id="256333at2759"/>
<dbReference type="RefSeq" id="XP_001587082.1">
    <property type="nucleotide sequence ID" value="XM_001587032.1"/>
</dbReference>
<proteinExistence type="inferred from homology"/>
<evidence type="ECO:0000256" key="7">
    <source>
        <dbReference type="RuleBase" id="RU361277"/>
    </source>
</evidence>
<dbReference type="Gene3D" id="3.40.50.720">
    <property type="entry name" value="NAD(P)-binding Rossmann-like Domain"/>
    <property type="match status" value="1"/>
</dbReference>
<dbReference type="EMBL" id="CP017818">
    <property type="protein sequence ID" value="APA09323.1"/>
    <property type="molecule type" value="Genomic_DNA"/>
</dbReference>
<keyword evidence="3 7" id="KW-0479">Metal-binding</keyword>
<dbReference type="InterPro" id="IPR013149">
    <property type="entry name" value="ADH-like_C"/>
</dbReference>
<keyword evidence="6" id="KW-0520">NAD</keyword>
<dbReference type="FunFam" id="3.40.50.720:FF:000039">
    <property type="entry name" value="Alcohol dehydrogenase AdhP"/>
    <property type="match status" value="1"/>
</dbReference>
<evidence type="ECO:0000256" key="3">
    <source>
        <dbReference type="ARBA" id="ARBA00022723"/>
    </source>
</evidence>
<accession>A0A1D9Q438</accession>
<dbReference type="Pfam" id="PF08240">
    <property type="entry name" value="ADH_N"/>
    <property type="match status" value="1"/>
</dbReference>
<dbReference type="AlphaFoldDB" id="A0A1D9Q438"/>
<sequence>MTLPKTFKAAVFEKADGPLVISDLELQEPKANEILVKVIACGVCHSDAVVQAGSFGNGFPIVPGHEIIGTVAAVGPGVEKWKVGERVGGAWHGGHDGTCKQCNRGNFQMCSNGAINGVTRNGGFAEYVHLRTEAAVRVPEDVDPYKYAPILCAGITVFNSMRKLQITPGEVVAIQGLGGLGHLAVQYAAKMGFKVVAISGGDKKREFAHKLGAHEYIDASKDDPVKKLAELGGAALIVCTAPNPKSISPLTAGLASGGKLLILAPCGNVEINTVDLIMRAASVCGFPSGHALDSEEAIEFTKLHNVDCMVEKFPLKDAQKAYDHMLSGNVRFRSVLVMDE</sequence>
<dbReference type="CDD" id="cd08296">
    <property type="entry name" value="CAD_like"/>
    <property type="match status" value="1"/>
</dbReference>
<evidence type="ECO:0000313" key="9">
    <source>
        <dbReference type="EMBL" id="APA09323.1"/>
    </source>
</evidence>
<dbReference type="InterPro" id="IPR036291">
    <property type="entry name" value="NAD(P)-bd_dom_sf"/>
</dbReference>
<evidence type="ECO:0000256" key="4">
    <source>
        <dbReference type="ARBA" id="ARBA00022833"/>
    </source>
</evidence>
<dbReference type="InterPro" id="IPR020843">
    <property type="entry name" value="ER"/>
</dbReference>
<name>A0A1D9Q438_SCLS1</name>
<evidence type="ECO:0000256" key="6">
    <source>
        <dbReference type="ARBA" id="ARBA00023027"/>
    </source>
</evidence>
<keyword evidence="4 7" id="KW-0862">Zinc</keyword>
<dbReference type="VEuPathDB" id="FungiDB:sscle_05g040930"/>
<dbReference type="InterPro" id="IPR011032">
    <property type="entry name" value="GroES-like_sf"/>
</dbReference>
<dbReference type="Gene3D" id="3.90.180.10">
    <property type="entry name" value="Medium-chain alcohol dehydrogenases, catalytic domain"/>
    <property type="match status" value="1"/>
</dbReference>
<dbReference type="OMA" id="KKDFAFQ"/>
<comment type="similarity">
    <text evidence="2 7">Belongs to the zinc-containing alcohol dehydrogenase family.</text>
</comment>
<dbReference type="GO" id="GO:0008270">
    <property type="term" value="F:zinc ion binding"/>
    <property type="evidence" value="ECO:0007669"/>
    <property type="project" value="InterPro"/>
</dbReference>
<reference evidence="10" key="1">
    <citation type="journal article" date="2017" name="Genome Biol. Evol.">
        <title>The complete genome sequence of the phytopathogenic fungus Sclerotinia sclerotiorum reveals insights into the genome architecture of broad host range pathogens.</title>
        <authorList>
            <person name="Derbyshire M."/>
            <person name="Denton-Giles M."/>
            <person name="Hegedus D."/>
            <person name="Seifbarghy S."/>
            <person name="Rollins J."/>
            <person name="van Kan J."/>
            <person name="Seidl M.F."/>
            <person name="Faino L."/>
            <person name="Mbengue M."/>
            <person name="Navaud O."/>
            <person name="Raffaele S."/>
            <person name="Hammond-Kosack K."/>
            <person name="Heard S."/>
            <person name="Oliver R."/>
        </authorList>
    </citation>
    <scope>NUCLEOTIDE SEQUENCE [LARGE SCALE GENOMIC DNA]</scope>
    <source>
        <strain evidence="10">ATCC 18683 / 1980 / Ss-1</strain>
    </source>
</reference>